<accession>A0ABU1FMF2</accession>
<feature type="signal peptide" evidence="2">
    <location>
        <begin position="1"/>
        <end position="30"/>
    </location>
</feature>
<keyword evidence="4" id="KW-1185">Reference proteome</keyword>
<dbReference type="PROSITE" id="PS51257">
    <property type="entry name" value="PROKAR_LIPOPROTEIN"/>
    <property type="match status" value="1"/>
</dbReference>
<feature type="chain" id="PRO_5045566794" description="DUF4398 domain-containing protein" evidence="2">
    <location>
        <begin position="31"/>
        <end position="185"/>
    </location>
</feature>
<proteinExistence type="predicted"/>
<organism evidence="3 4">
    <name type="scientific">Agromyces indicus</name>
    <dbReference type="NCBI Taxonomy" id="758919"/>
    <lineage>
        <taxon>Bacteria</taxon>
        <taxon>Bacillati</taxon>
        <taxon>Actinomycetota</taxon>
        <taxon>Actinomycetes</taxon>
        <taxon>Micrococcales</taxon>
        <taxon>Microbacteriaceae</taxon>
        <taxon>Agromyces</taxon>
    </lineage>
</organism>
<evidence type="ECO:0000313" key="3">
    <source>
        <dbReference type="EMBL" id="MDR5692949.1"/>
    </source>
</evidence>
<evidence type="ECO:0000256" key="2">
    <source>
        <dbReference type="SAM" id="SignalP"/>
    </source>
</evidence>
<protein>
    <recommendedName>
        <fullName evidence="5">DUF4398 domain-containing protein</fullName>
    </recommendedName>
</protein>
<gene>
    <name evidence="3" type="ORF">RH861_12830</name>
</gene>
<dbReference type="Proteomes" id="UP001260072">
    <property type="component" value="Unassembled WGS sequence"/>
</dbReference>
<evidence type="ECO:0008006" key="5">
    <source>
        <dbReference type="Google" id="ProtNLM"/>
    </source>
</evidence>
<name>A0ABU1FMF2_9MICO</name>
<feature type="region of interest" description="Disordered" evidence="1">
    <location>
        <begin position="122"/>
        <end position="185"/>
    </location>
</feature>
<sequence length="185" mass="18364">MTDRHLPRAAAATAIAVVLALSGCSAPSYQAETAAELRGDVHAIAASSAAGDWAAAVAGLDEMADRLERAHSHGRLDDDRFQAIAAAMTLVRKDLEVAILAAESEAERQELLDAQATLEERLRELAEQQQSSGGGDDGSGGGGGGGDSGSGGSGDSGGPGSKDSNPGKGKGSDKGNGKGPKGGRG</sequence>
<reference evidence="4" key="1">
    <citation type="submission" date="2023-07" db="EMBL/GenBank/DDBJ databases">
        <title>Description of three actinobacteria isolated from air of manufacturing shop in a pharmaceutical factory.</title>
        <authorList>
            <person name="Zhang D.-F."/>
        </authorList>
    </citation>
    <scope>NUCLEOTIDE SEQUENCE [LARGE SCALE GENOMIC DNA]</scope>
    <source>
        <strain evidence="4">CCTCC AB 2011122</strain>
    </source>
</reference>
<feature type="compositionally biased region" description="Gly residues" evidence="1">
    <location>
        <begin position="132"/>
        <end position="160"/>
    </location>
</feature>
<evidence type="ECO:0000313" key="4">
    <source>
        <dbReference type="Proteomes" id="UP001260072"/>
    </source>
</evidence>
<dbReference type="EMBL" id="JAVKGS010000003">
    <property type="protein sequence ID" value="MDR5692949.1"/>
    <property type="molecule type" value="Genomic_DNA"/>
</dbReference>
<dbReference type="RefSeq" id="WP_310521294.1">
    <property type="nucleotide sequence ID" value="NZ_BAABBS010000001.1"/>
</dbReference>
<keyword evidence="2" id="KW-0732">Signal</keyword>
<evidence type="ECO:0000256" key="1">
    <source>
        <dbReference type="SAM" id="MobiDB-lite"/>
    </source>
</evidence>
<comment type="caution">
    <text evidence="3">The sequence shown here is derived from an EMBL/GenBank/DDBJ whole genome shotgun (WGS) entry which is preliminary data.</text>
</comment>